<keyword evidence="3" id="KW-1185">Reference proteome</keyword>
<evidence type="ECO:0000256" key="1">
    <source>
        <dbReference type="SAM" id="Phobius"/>
    </source>
</evidence>
<protein>
    <submittedName>
        <fullName evidence="2">Uncharacterized protein</fullName>
    </submittedName>
</protein>
<dbReference type="EMBL" id="JBIHSE010000001">
    <property type="protein sequence ID" value="MFH0270918.1"/>
    <property type="molecule type" value="Genomic_DNA"/>
</dbReference>
<sequence>MKKVEQFESRLKKIDVFLTVVVALFAAFGVFSSIASGIQFGLGLIISALMLWVTKFFVCGISYTFIQIAKNTNPNTIDEDA</sequence>
<dbReference type="GeneID" id="48227569"/>
<accession>A0ABW7J580</accession>
<keyword evidence="1" id="KW-1133">Transmembrane helix</keyword>
<reference evidence="2 3" key="1">
    <citation type="submission" date="2024-10" db="EMBL/GenBank/DDBJ databases">
        <authorList>
            <person name="Yibar A."/>
            <person name="Saticioglu I.B."/>
            <person name="Duman M."/>
            <person name="Ajmi N."/>
            <person name="Gurler F."/>
            <person name="Ay H."/>
            <person name="Onuk E."/>
            <person name="Guler S."/>
            <person name="Romalde J.L."/>
        </authorList>
    </citation>
    <scope>NUCLEOTIDE SEQUENCE [LARGE SCALE GENOMIC DNA]</scope>
    <source>
        <strain evidence="2 3">1-TCBS-A</strain>
    </source>
</reference>
<gene>
    <name evidence="2" type="ORF">ACGRHZ_06190</name>
</gene>
<evidence type="ECO:0000313" key="2">
    <source>
        <dbReference type="EMBL" id="MFH0270918.1"/>
    </source>
</evidence>
<proteinExistence type="predicted"/>
<keyword evidence="1" id="KW-0472">Membrane</keyword>
<name>A0ABW7J580_9VIBR</name>
<dbReference type="RefSeq" id="WP_038872154.1">
    <property type="nucleotide sequence ID" value="NZ_BBKZ01000023.1"/>
</dbReference>
<comment type="caution">
    <text evidence="2">The sequence shown here is derived from an EMBL/GenBank/DDBJ whole genome shotgun (WGS) entry which is preliminary data.</text>
</comment>
<keyword evidence="1" id="KW-0812">Transmembrane</keyword>
<evidence type="ECO:0000313" key="3">
    <source>
        <dbReference type="Proteomes" id="UP001607221"/>
    </source>
</evidence>
<dbReference type="Proteomes" id="UP001607221">
    <property type="component" value="Unassembled WGS sequence"/>
</dbReference>
<organism evidence="2 3">
    <name type="scientific">Vibrio jasicida</name>
    <dbReference type="NCBI Taxonomy" id="766224"/>
    <lineage>
        <taxon>Bacteria</taxon>
        <taxon>Pseudomonadati</taxon>
        <taxon>Pseudomonadota</taxon>
        <taxon>Gammaproteobacteria</taxon>
        <taxon>Vibrionales</taxon>
        <taxon>Vibrionaceae</taxon>
        <taxon>Vibrio</taxon>
    </lineage>
</organism>
<feature type="transmembrane region" description="Helical" evidence="1">
    <location>
        <begin position="44"/>
        <end position="66"/>
    </location>
</feature>
<feature type="transmembrane region" description="Helical" evidence="1">
    <location>
        <begin position="16"/>
        <end position="38"/>
    </location>
</feature>